<reference evidence="10 11" key="1">
    <citation type="submission" date="2020-06" db="EMBL/GenBank/DDBJ databases">
        <authorList>
            <person name="Cao W.R."/>
        </authorList>
    </citation>
    <scope>NUCLEOTIDE SEQUENCE [LARGE SCALE GENOMIC DNA]</scope>
    <source>
        <strain evidence="10 11">B1Z28</strain>
    </source>
</reference>
<evidence type="ECO:0000259" key="6">
    <source>
        <dbReference type="PROSITE" id="PS50109"/>
    </source>
</evidence>
<dbReference type="InterPro" id="IPR036097">
    <property type="entry name" value="HisK_dim/P_sf"/>
</dbReference>
<dbReference type="Pfam" id="PF02518">
    <property type="entry name" value="HATPase_c"/>
    <property type="match status" value="1"/>
</dbReference>
<evidence type="ECO:0000259" key="7">
    <source>
        <dbReference type="PROSITE" id="PS50110"/>
    </source>
</evidence>
<keyword evidence="3 4" id="KW-0597">Phosphoprotein</keyword>
<keyword evidence="5" id="KW-0472">Membrane</keyword>
<dbReference type="InterPro" id="IPR003594">
    <property type="entry name" value="HATPase_dom"/>
</dbReference>
<evidence type="ECO:0000256" key="1">
    <source>
        <dbReference type="ARBA" id="ARBA00000085"/>
    </source>
</evidence>
<dbReference type="PROSITE" id="PS50109">
    <property type="entry name" value="HIS_KIN"/>
    <property type="match status" value="1"/>
</dbReference>
<dbReference type="SMART" id="SM00086">
    <property type="entry name" value="PAC"/>
    <property type="match status" value="1"/>
</dbReference>
<comment type="caution">
    <text evidence="10">The sequence shown here is derived from an EMBL/GenBank/DDBJ whole genome shotgun (WGS) entry which is preliminary data.</text>
</comment>
<dbReference type="InterPro" id="IPR035965">
    <property type="entry name" value="PAS-like_dom_sf"/>
</dbReference>
<evidence type="ECO:0000256" key="4">
    <source>
        <dbReference type="PROSITE-ProRule" id="PRU00169"/>
    </source>
</evidence>
<dbReference type="Gene3D" id="3.30.565.10">
    <property type="entry name" value="Histidine kinase-like ATPase, C-terminal domain"/>
    <property type="match status" value="1"/>
</dbReference>
<keyword evidence="5" id="KW-0812">Transmembrane</keyword>
<gene>
    <name evidence="10" type="ORF">HW561_21785</name>
</gene>
<protein>
    <recommendedName>
        <fullName evidence="2">histidine kinase</fullName>
        <ecNumber evidence="2">2.7.13.3</ecNumber>
    </recommendedName>
</protein>
<dbReference type="InterPro" id="IPR005467">
    <property type="entry name" value="His_kinase_dom"/>
</dbReference>
<sequence>MAEDHDTLNTYSRRPLAVAFVIGLALLTILSVFLYMSRETGNRIGDMRQAWQSYSVETTPRGYWISDIREYFGYGGLIHNFKNYVLRQTPEYGPTLRQQSRNLQATIDAYRNSAPPAAELGALQRIEQVAHEYINNIPRIEAGIAASLSAEEIDTLVRVDDSDALAALAELEALWITERDKSLSAMVRAFSDGERLVRNFSVLLVGLIVVVGVIAVLTTMLISNILRTNRRLQAELDLREQVELAERKLARAVEQSPASIIITDTDLTIEYANRKFFELSGYEADEIYGHTPRMLQSGHSGQSVYSDLKECLDRGQSWYGVFRNLRKDGSHYWVSTAIFPLVDQNGITTHYIGIGEDLTETRRTHEQFAQVQKMEAVGILAGSVAHDFNNVLMSVTGNADLIELDADGNEDIQTSVNHIRIAARRAQALVRKMLTFARQRPRNPRRGDMVKAAQEALGLIRVSAPPNIEARFDIEVETAFSDFDGTLFFQTLLNLCHNAFEAMGDQPGEVVLRIGLAKRDALDELPDEATGVIRLDVRDTGPGMSAELQKKVFQPFFSTKPLGKGTGLGLTIVHDSVEECHGRVELHSEPGKGTCFSLFYPLMPALSQADQAEVEAVAGDEHILLVDDDENVLYVTRRLLTRYGYQVEAYSDPLKAREAFRAAPQSYDILISDLMMHGLMGTDLIDSVRSIRADLPAILISSYFDDAEVTVIGDSPIMVQKPLEVQALARIIRSLMG</sequence>
<dbReference type="PROSITE" id="PS50110">
    <property type="entry name" value="RESPONSE_REGULATORY"/>
    <property type="match status" value="1"/>
</dbReference>
<dbReference type="Pfam" id="PF00072">
    <property type="entry name" value="Response_reg"/>
    <property type="match status" value="1"/>
</dbReference>
<dbReference type="PANTHER" id="PTHR43065">
    <property type="entry name" value="SENSOR HISTIDINE KINASE"/>
    <property type="match status" value="1"/>
</dbReference>
<feature type="transmembrane region" description="Helical" evidence="5">
    <location>
        <begin position="200"/>
        <end position="222"/>
    </location>
</feature>
<dbReference type="InterPro" id="IPR013656">
    <property type="entry name" value="PAS_4"/>
</dbReference>
<evidence type="ECO:0000313" key="11">
    <source>
        <dbReference type="Proteomes" id="UP000630805"/>
    </source>
</evidence>
<feature type="domain" description="PAC" evidence="9">
    <location>
        <begin position="318"/>
        <end position="370"/>
    </location>
</feature>
<dbReference type="InterPro" id="IPR001789">
    <property type="entry name" value="Sig_transdc_resp-reg_receiver"/>
</dbReference>
<dbReference type="SMART" id="SM00448">
    <property type="entry name" value="REC"/>
    <property type="match status" value="1"/>
</dbReference>
<evidence type="ECO:0000259" key="8">
    <source>
        <dbReference type="PROSITE" id="PS50112"/>
    </source>
</evidence>
<evidence type="ECO:0000256" key="3">
    <source>
        <dbReference type="ARBA" id="ARBA00022553"/>
    </source>
</evidence>
<dbReference type="InterPro" id="IPR001610">
    <property type="entry name" value="PAC"/>
</dbReference>
<dbReference type="PROSITE" id="PS50113">
    <property type="entry name" value="PAC"/>
    <property type="match status" value="1"/>
</dbReference>
<dbReference type="InterPro" id="IPR000700">
    <property type="entry name" value="PAS-assoc_C"/>
</dbReference>
<dbReference type="PRINTS" id="PR00344">
    <property type="entry name" value="BCTRLSENSOR"/>
</dbReference>
<dbReference type="InterPro" id="IPR011006">
    <property type="entry name" value="CheY-like_superfamily"/>
</dbReference>
<dbReference type="Pfam" id="PF08448">
    <property type="entry name" value="PAS_4"/>
    <property type="match status" value="1"/>
</dbReference>
<evidence type="ECO:0000256" key="2">
    <source>
        <dbReference type="ARBA" id="ARBA00012438"/>
    </source>
</evidence>
<dbReference type="CDD" id="cd00130">
    <property type="entry name" value="PAS"/>
    <property type="match status" value="1"/>
</dbReference>
<comment type="catalytic activity">
    <reaction evidence="1">
        <text>ATP + protein L-histidine = ADP + protein N-phospho-L-histidine.</text>
        <dbReference type="EC" id="2.7.13.3"/>
    </reaction>
</comment>
<organism evidence="10 11">
    <name type="scientific">Ruegeria haliotis</name>
    <dbReference type="NCBI Taxonomy" id="2747601"/>
    <lineage>
        <taxon>Bacteria</taxon>
        <taxon>Pseudomonadati</taxon>
        <taxon>Pseudomonadota</taxon>
        <taxon>Alphaproteobacteria</taxon>
        <taxon>Rhodobacterales</taxon>
        <taxon>Roseobacteraceae</taxon>
        <taxon>Ruegeria</taxon>
    </lineage>
</organism>
<dbReference type="Gene3D" id="1.10.287.130">
    <property type="match status" value="1"/>
</dbReference>
<dbReference type="PANTHER" id="PTHR43065:SF42">
    <property type="entry name" value="TWO-COMPONENT SENSOR PPRA"/>
    <property type="match status" value="1"/>
</dbReference>
<keyword evidence="5" id="KW-1133">Transmembrane helix</keyword>
<dbReference type="InterPro" id="IPR003661">
    <property type="entry name" value="HisK_dim/P_dom"/>
</dbReference>
<dbReference type="InterPro" id="IPR036890">
    <property type="entry name" value="HATPase_C_sf"/>
</dbReference>
<dbReference type="NCBIfam" id="TIGR00229">
    <property type="entry name" value="sensory_box"/>
    <property type="match status" value="1"/>
</dbReference>
<evidence type="ECO:0000256" key="5">
    <source>
        <dbReference type="SAM" id="Phobius"/>
    </source>
</evidence>
<dbReference type="SMART" id="SM00388">
    <property type="entry name" value="HisKA"/>
    <property type="match status" value="1"/>
</dbReference>
<dbReference type="SMART" id="SM00091">
    <property type="entry name" value="PAS"/>
    <property type="match status" value="1"/>
</dbReference>
<feature type="domain" description="Histidine kinase" evidence="6">
    <location>
        <begin position="383"/>
        <end position="604"/>
    </location>
</feature>
<dbReference type="EC" id="2.7.13.3" evidence="2"/>
<feature type="transmembrane region" description="Helical" evidence="5">
    <location>
        <begin position="16"/>
        <end position="36"/>
    </location>
</feature>
<dbReference type="SUPFAM" id="SSF55874">
    <property type="entry name" value="ATPase domain of HSP90 chaperone/DNA topoisomerase II/histidine kinase"/>
    <property type="match status" value="1"/>
</dbReference>
<dbReference type="RefSeq" id="WP_176867460.1">
    <property type="nucleotide sequence ID" value="NZ_JABXWT010000025.1"/>
</dbReference>
<dbReference type="Proteomes" id="UP000630805">
    <property type="component" value="Unassembled WGS sequence"/>
</dbReference>
<dbReference type="EMBL" id="JABXWT010000025">
    <property type="protein sequence ID" value="NVO58417.1"/>
    <property type="molecule type" value="Genomic_DNA"/>
</dbReference>
<dbReference type="InterPro" id="IPR000014">
    <property type="entry name" value="PAS"/>
</dbReference>
<proteinExistence type="predicted"/>
<feature type="modified residue" description="4-aspartylphosphate" evidence="4">
    <location>
        <position position="673"/>
    </location>
</feature>
<accession>A0ABX2PXZ8</accession>
<dbReference type="SMART" id="SM00387">
    <property type="entry name" value="HATPase_c"/>
    <property type="match status" value="1"/>
</dbReference>
<name>A0ABX2PXZ8_9RHOB</name>
<dbReference type="SUPFAM" id="SSF55785">
    <property type="entry name" value="PYP-like sensor domain (PAS domain)"/>
    <property type="match status" value="1"/>
</dbReference>
<feature type="domain" description="PAS" evidence="8">
    <location>
        <begin position="245"/>
        <end position="291"/>
    </location>
</feature>
<dbReference type="SUPFAM" id="SSF47384">
    <property type="entry name" value="Homodimeric domain of signal transducing histidine kinase"/>
    <property type="match status" value="1"/>
</dbReference>
<dbReference type="Gene3D" id="3.40.50.2300">
    <property type="match status" value="1"/>
</dbReference>
<dbReference type="CDD" id="cd00156">
    <property type="entry name" value="REC"/>
    <property type="match status" value="1"/>
</dbReference>
<dbReference type="InterPro" id="IPR004358">
    <property type="entry name" value="Sig_transdc_His_kin-like_C"/>
</dbReference>
<dbReference type="SUPFAM" id="SSF52172">
    <property type="entry name" value="CheY-like"/>
    <property type="match status" value="1"/>
</dbReference>
<dbReference type="PROSITE" id="PS50112">
    <property type="entry name" value="PAS"/>
    <property type="match status" value="1"/>
</dbReference>
<keyword evidence="11" id="KW-1185">Reference proteome</keyword>
<evidence type="ECO:0000313" key="10">
    <source>
        <dbReference type="EMBL" id="NVO58417.1"/>
    </source>
</evidence>
<evidence type="ECO:0000259" key="9">
    <source>
        <dbReference type="PROSITE" id="PS50113"/>
    </source>
</evidence>
<dbReference type="Gene3D" id="3.30.450.20">
    <property type="entry name" value="PAS domain"/>
    <property type="match status" value="1"/>
</dbReference>
<feature type="domain" description="Response regulatory" evidence="7">
    <location>
        <begin position="622"/>
        <end position="736"/>
    </location>
</feature>